<organism evidence="1 2">
    <name type="scientific">Hydnum rufescens UP504</name>
    <dbReference type="NCBI Taxonomy" id="1448309"/>
    <lineage>
        <taxon>Eukaryota</taxon>
        <taxon>Fungi</taxon>
        <taxon>Dikarya</taxon>
        <taxon>Basidiomycota</taxon>
        <taxon>Agaricomycotina</taxon>
        <taxon>Agaricomycetes</taxon>
        <taxon>Cantharellales</taxon>
        <taxon>Hydnaceae</taxon>
        <taxon>Hydnum</taxon>
    </lineage>
</organism>
<accession>A0A9P6DLJ1</accession>
<gene>
    <name evidence="1" type="ORF">BS47DRAFT_1356437</name>
</gene>
<feature type="non-terminal residue" evidence="1">
    <location>
        <position position="55"/>
    </location>
</feature>
<evidence type="ECO:0000313" key="1">
    <source>
        <dbReference type="EMBL" id="KAF9503108.1"/>
    </source>
</evidence>
<protein>
    <submittedName>
        <fullName evidence="1">Uncharacterized protein</fullName>
    </submittedName>
</protein>
<dbReference type="EMBL" id="MU129443">
    <property type="protein sequence ID" value="KAF9503108.1"/>
    <property type="molecule type" value="Genomic_DNA"/>
</dbReference>
<evidence type="ECO:0000313" key="2">
    <source>
        <dbReference type="Proteomes" id="UP000886523"/>
    </source>
</evidence>
<name>A0A9P6DLJ1_9AGAM</name>
<proteinExistence type="predicted"/>
<keyword evidence="2" id="KW-1185">Reference proteome</keyword>
<comment type="caution">
    <text evidence="1">The sequence shown here is derived from an EMBL/GenBank/DDBJ whole genome shotgun (WGS) entry which is preliminary data.</text>
</comment>
<dbReference type="Proteomes" id="UP000886523">
    <property type="component" value="Unassembled WGS sequence"/>
</dbReference>
<reference evidence="1" key="1">
    <citation type="journal article" date="2020" name="Nat. Commun.">
        <title>Large-scale genome sequencing of mycorrhizal fungi provides insights into the early evolution of symbiotic traits.</title>
        <authorList>
            <person name="Miyauchi S."/>
            <person name="Kiss E."/>
            <person name="Kuo A."/>
            <person name="Drula E."/>
            <person name="Kohler A."/>
            <person name="Sanchez-Garcia M."/>
            <person name="Morin E."/>
            <person name="Andreopoulos B."/>
            <person name="Barry K.W."/>
            <person name="Bonito G."/>
            <person name="Buee M."/>
            <person name="Carver A."/>
            <person name="Chen C."/>
            <person name="Cichocki N."/>
            <person name="Clum A."/>
            <person name="Culley D."/>
            <person name="Crous P.W."/>
            <person name="Fauchery L."/>
            <person name="Girlanda M."/>
            <person name="Hayes R.D."/>
            <person name="Keri Z."/>
            <person name="LaButti K."/>
            <person name="Lipzen A."/>
            <person name="Lombard V."/>
            <person name="Magnuson J."/>
            <person name="Maillard F."/>
            <person name="Murat C."/>
            <person name="Nolan M."/>
            <person name="Ohm R.A."/>
            <person name="Pangilinan J."/>
            <person name="Pereira M.F."/>
            <person name="Perotto S."/>
            <person name="Peter M."/>
            <person name="Pfister S."/>
            <person name="Riley R."/>
            <person name="Sitrit Y."/>
            <person name="Stielow J.B."/>
            <person name="Szollosi G."/>
            <person name="Zifcakova L."/>
            <person name="Stursova M."/>
            <person name="Spatafora J.W."/>
            <person name="Tedersoo L."/>
            <person name="Vaario L.M."/>
            <person name="Yamada A."/>
            <person name="Yan M."/>
            <person name="Wang P."/>
            <person name="Xu J."/>
            <person name="Bruns T."/>
            <person name="Baldrian P."/>
            <person name="Vilgalys R."/>
            <person name="Dunand C."/>
            <person name="Henrissat B."/>
            <person name="Grigoriev I.V."/>
            <person name="Hibbett D."/>
            <person name="Nagy L.G."/>
            <person name="Martin F.M."/>
        </authorList>
    </citation>
    <scope>NUCLEOTIDE SEQUENCE</scope>
    <source>
        <strain evidence="1">UP504</strain>
    </source>
</reference>
<dbReference type="AlphaFoldDB" id="A0A9P6DLJ1"/>
<sequence>MALSHLSAIARFISSSSPVVQNNLQMQFVINKYADSPILASINAIFESATLHVPS</sequence>